<dbReference type="AlphaFoldDB" id="A0A3B0SAS3"/>
<protein>
    <submittedName>
        <fullName evidence="1">Uncharacterized protein</fullName>
    </submittedName>
</protein>
<accession>A0A3B0SAS3</accession>
<proteinExistence type="predicted"/>
<name>A0A3B0SAS3_9ZZZZ</name>
<organism evidence="1">
    <name type="scientific">hydrothermal vent metagenome</name>
    <dbReference type="NCBI Taxonomy" id="652676"/>
    <lineage>
        <taxon>unclassified sequences</taxon>
        <taxon>metagenomes</taxon>
        <taxon>ecological metagenomes</taxon>
    </lineage>
</organism>
<gene>
    <name evidence="1" type="ORF">MNBD_ACTINO01-1605</name>
</gene>
<sequence>MLSLASCLGPSVPCCRGSGEADSASHLLDGCEERSEHRRVDVRGHPELLRKEELGAIAVVVVASSLEQAAAASIRASIAGGSLGSFDPGREQGSLRRVVDHFANPREVCESESPHPSPCTRRRHGVGRLLPVDWARTPTSGESVESPHGVSDRVGGPTWIWTRSVGRNLCRASGFAAAGRGWDLGWANRRKRDGAWSGSVAR</sequence>
<reference evidence="1" key="1">
    <citation type="submission" date="2018-06" db="EMBL/GenBank/DDBJ databases">
        <authorList>
            <person name="Zhirakovskaya E."/>
        </authorList>
    </citation>
    <scope>NUCLEOTIDE SEQUENCE</scope>
</reference>
<evidence type="ECO:0000313" key="1">
    <source>
        <dbReference type="EMBL" id="VAW03345.1"/>
    </source>
</evidence>
<dbReference type="EMBL" id="UOEI01000363">
    <property type="protein sequence ID" value="VAW03345.1"/>
    <property type="molecule type" value="Genomic_DNA"/>
</dbReference>